<reference evidence="1 2" key="1">
    <citation type="journal article" date="2023" name="ACS Omega">
        <title>Identification of the Neoaspergillic Acid Biosynthesis Gene Cluster by Establishing an In Vitro CRISPR-Ribonucleoprotein Genetic System in Aspergillus melleus.</title>
        <authorList>
            <person name="Yuan B."/>
            <person name="Grau M.F."/>
            <person name="Murata R.M."/>
            <person name="Torok T."/>
            <person name="Venkateswaran K."/>
            <person name="Stajich J.E."/>
            <person name="Wang C.C.C."/>
        </authorList>
    </citation>
    <scope>NUCLEOTIDE SEQUENCE [LARGE SCALE GENOMIC DNA]</scope>
    <source>
        <strain evidence="1 2">IMV 1140</strain>
    </source>
</reference>
<dbReference type="Proteomes" id="UP001177260">
    <property type="component" value="Unassembled WGS sequence"/>
</dbReference>
<accession>A0ACC3BC06</accession>
<evidence type="ECO:0000313" key="2">
    <source>
        <dbReference type="Proteomes" id="UP001177260"/>
    </source>
</evidence>
<sequence>MTVSTSTQSIVIAGASDVAKYLIEELIASNPSNPPHIGVLTRSLSNRPWFTSNPHISLHVTDYSAPSIQPILNQAKATALFSFLHSNDPAFYNTAHEAMLMACRNSETCKRFVPSEYGGDIDRFPGLPRFYDSTHRVFRETIADEKDVEWTLVNGGWFMDYIVQGNKVDPTTVSYKPASRGPSEAAKPATLPRDLDTSKVRSHMKPLPGVWPLDLDTFTATRLGTGEEPIGWTSARDVARALVKLLDAPRGSWEKHTYVVGQIGTWDEAIHIAEEFYGRKFEVKEKAKVSILETLRNEDSLGPVERGIAYMDEWNIMGASAVPMDRVQEQRKRFFSDVQFRGLRELLENAFAEGPEQMA</sequence>
<comment type="caution">
    <text evidence="1">The sequence shown here is derived from an EMBL/GenBank/DDBJ whole genome shotgun (WGS) entry which is preliminary data.</text>
</comment>
<proteinExistence type="predicted"/>
<gene>
    <name evidence="1" type="ORF">N8T08_010757</name>
</gene>
<evidence type="ECO:0000313" key="1">
    <source>
        <dbReference type="EMBL" id="KAK1148118.1"/>
    </source>
</evidence>
<dbReference type="EMBL" id="JAOPJF010000009">
    <property type="protein sequence ID" value="KAK1148118.1"/>
    <property type="molecule type" value="Genomic_DNA"/>
</dbReference>
<organism evidence="1 2">
    <name type="scientific">Aspergillus melleus</name>
    <dbReference type="NCBI Taxonomy" id="138277"/>
    <lineage>
        <taxon>Eukaryota</taxon>
        <taxon>Fungi</taxon>
        <taxon>Dikarya</taxon>
        <taxon>Ascomycota</taxon>
        <taxon>Pezizomycotina</taxon>
        <taxon>Eurotiomycetes</taxon>
        <taxon>Eurotiomycetidae</taxon>
        <taxon>Eurotiales</taxon>
        <taxon>Aspergillaceae</taxon>
        <taxon>Aspergillus</taxon>
        <taxon>Aspergillus subgen. Circumdati</taxon>
    </lineage>
</organism>
<keyword evidence="2" id="KW-1185">Reference proteome</keyword>
<name>A0ACC3BC06_9EURO</name>
<protein>
    <submittedName>
        <fullName evidence="1">Uncharacterized protein</fullName>
    </submittedName>
</protein>